<dbReference type="InterPro" id="IPR050832">
    <property type="entry name" value="Bact_Acetyltransf"/>
</dbReference>
<gene>
    <name evidence="4" type="ORF">QFW96_08760</name>
</gene>
<evidence type="ECO:0000259" key="3">
    <source>
        <dbReference type="PROSITE" id="PS51186"/>
    </source>
</evidence>
<dbReference type="Gene3D" id="3.40.630.30">
    <property type="match status" value="1"/>
</dbReference>
<dbReference type="SUPFAM" id="SSF55729">
    <property type="entry name" value="Acyl-CoA N-acyltransferases (Nat)"/>
    <property type="match status" value="1"/>
</dbReference>
<organism evidence="4 5">
    <name type="scientific">Saccharopolyspora ipomoeae</name>
    <dbReference type="NCBI Taxonomy" id="3042027"/>
    <lineage>
        <taxon>Bacteria</taxon>
        <taxon>Bacillati</taxon>
        <taxon>Actinomycetota</taxon>
        <taxon>Actinomycetes</taxon>
        <taxon>Pseudonocardiales</taxon>
        <taxon>Pseudonocardiaceae</taxon>
        <taxon>Saccharopolyspora</taxon>
    </lineage>
</organism>
<evidence type="ECO:0000256" key="1">
    <source>
        <dbReference type="ARBA" id="ARBA00022679"/>
    </source>
</evidence>
<dbReference type="Proteomes" id="UP001237595">
    <property type="component" value="Unassembled WGS sequence"/>
</dbReference>
<keyword evidence="1" id="KW-0808">Transferase</keyword>
<dbReference type="InterPro" id="IPR000182">
    <property type="entry name" value="GNAT_dom"/>
</dbReference>
<dbReference type="InterPro" id="IPR016181">
    <property type="entry name" value="Acyl_CoA_acyltransferase"/>
</dbReference>
<evidence type="ECO:0000313" key="5">
    <source>
        <dbReference type="Proteomes" id="UP001237595"/>
    </source>
</evidence>
<dbReference type="RefSeq" id="WP_281455044.1">
    <property type="nucleotide sequence ID" value="NZ_JASAOF010000003.1"/>
</dbReference>
<dbReference type="Pfam" id="PF00583">
    <property type="entry name" value="Acetyltransf_1"/>
    <property type="match status" value="1"/>
</dbReference>
<dbReference type="PROSITE" id="PS51186">
    <property type="entry name" value="GNAT"/>
    <property type="match status" value="1"/>
</dbReference>
<keyword evidence="5" id="KW-1185">Reference proteome</keyword>
<feature type="domain" description="N-acetyltransferase" evidence="3">
    <location>
        <begin position="15"/>
        <end position="156"/>
    </location>
</feature>
<proteinExistence type="predicted"/>
<comment type="caution">
    <text evidence="4">The sequence shown here is derived from an EMBL/GenBank/DDBJ whole genome shotgun (WGS) entry which is preliminary data.</text>
</comment>
<name>A0ABT6PL30_9PSEU</name>
<sequence length="156" mass="16970">MAEDFAIAPEPSDSADARWALAQYVAELVARFPDGFDPDRGARPVEDAFTPPKGVFLLLRRDGAVLGCGGVRTESAGIAEIKRMWVSPELRGRGAGRALLSALEEQARRLGFSRVRLDTAAELGEARAMYAKAGYVEIPAYNDNPYAAHWFEKSLG</sequence>
<evidence type="ECO:0000256" key="2">
    <source>
        <dbReference type="ARBA" id="ARBA00023315"/>
    </source>
</evidence>
<dbReference type="PANTHER" id="PTHR43877:SF2">
    <property type="entry name" value="AMINOALKYLPHOSPHONATE N-ACETYLTRANSFERASE-RELATED"/>
    <property type="match status" value="1"/>
</dbReference>
<keyword evidence="2" id="KW-0012">Acyltransferase</keyword>
<dbReference type="EMBL" id="JASAOF010000003">
    <property type="protein sequence ID" value="MDI2028699.1"/>
    <property type="molecule type" value="Genomic_DNA"/>
</dbReference>
<dbReference type="PANTHER" id="PTHR43877">
    <property type="entry name" value="AMINOALKYLPHOSPHONATE N-ACETYLTRANSFERASE-RELATED-RELATED"/>
    <property type="match status" value="1"/>
</dbReference>
<accession>A0ABT6PL30</accession>
<protein>
    <submittedName>
        <fullName evidence="4">GNAT family N-acetyltransferase</fullName>
    </submittedName>
</protein>
<dbReference type="CDD" id="cd04301">
    <property type="entry name" value="NAT_SF"/>
    <property type="match status" value="1"/>
</dbReference>
<evidence type="ECO:0000313" key="4">
    <source>
        <dbReference type="EMBL" id="MDI2028699.1"/>
    </source>
</evidence>
<reference evidence="4 5" key="1">
    <citation type="submission" date="2023-04" db="EMBL/GenBank/DDBJ databases">
        <title>Draft genome sequence of Saccharopolyspora sp. TS4A08 isolated from sweet potato rhizospheric soil.</title>
        <authorList>
            <person name="Suksaard P."/>
            <person name="Duangmal K."/>
        </authorList>
    </citation>
    <scope>NUCLEOTIDE SEQUENCE [LARGE SCALE GENOMIC DNA]</scope>
    <source>
        <strain evidence="4 5">TS4A08</strain>
    </source>
</reference>